<evidence type="ECO:0000313" key="9">
    <source>
        <dbReference type="Proteomes" id="UP001567538"/>
    </source>
</evidence>
<feature type="transmembrane region" description="Helical" evidence="7">
    <location>
        <begin position="202"/>
        <end position="223"/>
    </location>
</feature>
<dbReference type="Pfam" id="PF03208">
    <property type="entry name" value="PRA1"/>
    <property type="match status" value="1"/>
</dbReference>
<reference evidence="8 9" key="1">
    <citation type="submission" date="2024-06" db="EMBL/GenBank/DDBJ databases">
        <title>A chromosome level genome sequence of Diviner's sage (Salvia divinorum).</title>
        <authorList>
            <person name="Ford S.A."/>
            <person name="Ro D.-K."/>
            <person name="Ness R.W."/>
            <person name="Phillips M.A."/>
        </authorList>
    </citation>
    <scope>NUCLEOTIDE SEQUENCE [LARGE SCALE GENOMIC DNA]</scope>
    <source>
        <strain evidence="8">SAF-2024a</strain>
        <tissue evidence="8">Leaf</tissue>
    </source>
</reference>
<feature type="transmembrane region" description="Helical" evidence="7">
    <location>
        <begin position="137"/>
        <end position="163"/>
    </location>
</feature>
<keyword evidence="6 7" id="KW-0472">Membrane</keyword>
<proteinExistence type="inferred from homology"/>
<dbReference type="EMBL" id="JBEAFC010000011">
    <property type="protein sequence ID" value="KAL1537764.1"/>
    <property type="molecule type" value="Genomic_DNA"/>
</dbReference>
<keyword evidence="7" id="KW-0813">Transport</keyword>
<evidence type="ECO:0000256" key="7">
    <source>
        <dbReference type="RuleBase" id="RU363107"/>
    </source>
</evidence>
<evidence type="ECO:0000313" key="8">
    <source>
        <dbReference type="EMBL" id="KAL1537764.1"/>
    </source>
</evidence>
<dbReference type="InterPro" id="IPR004895">
    <property type="entry name" value="Prenylated_rab_accept_PRA1"/>
</dbReference>
<keyword evidence="4 7" id="KW-0812">Transmembrane</keyword>
<dbReference type="GO" id="GO:0005783">
    <property type="term" value="C:endoplasmic reticulum"/>
    <property type="evidence" value="ECO:0007669"/>
    <property type="project" value="UniProtKB-ARBA"/>
</dbReference>
<comment type="subcellular location">
    <subcellularLocation>
        <location evidence="2 7">Membrane</location>
        <topology evidence="2 7">Multi-pass membrane protein</topology>
    </subcellularLocation>
</comment>
<evidence type="ECO:0000256" key="6">
    <source>
        <dbReference type="ARBA" id="ARBA00023136"/>
    </source>
</evidence>
<comment type="caution">
    <text evidence="8">The sequence shown here is derived from an EMBL/GenBank/DDBJ whole genome shotgun (WGS) entry which is preliminary data.</text>
</comment>
<name>A0ABD1G0Z5_SALDI</name>
<evidence type="ECO:0000256" key="3">
    <source>
        <dbReference type="ARBA" id="ARBA00006483"/>
    </source>
</evidence>
<sequence>MFDPNPLSLSVPESEFESWLRDSGYLEIVDQRSTDLHRLSTAAKPSDSGAESATAKISSSGAFLVSQFLSRIWTLLSLLTFNPFSKLAAADFSGDTPPWTVAFFGSSESYSFPSSRSQARLRVHENVKRFARNYSTLFFLFFACSLYQLPLALFGLLSCLALWDAFKFSGDRWGLDRYPLLREALIRTAQCLAAVILFISDVQFAIFCAAGVSFAAMILHASFRKLTPAKQLDQRGGHRTMARGHG</sequence>
<keyword evidence="5 7" id="KW-1133">Transmembrane helix</keyword>
<evidence type="ECO:0000256" key="2">
    <source>
        <dbReference type="ARBA" id="ARBA00004141"/>
    </source>
</evidence>
<evidence type="ECO:0000256" key="1">
    <source>
        <dbReference type="ARBA" id="ARBA00002501"/>
    </source>
</evidence>
<evidence type="ECO:0000256" key="4">
    <source>
        <dbReference type="ARBA" id="ARBA00022692"/>
    </source>
</evidence>
<gene>
    <name evidence="8" type="ORF">AAHA92_30248</name>
</gene>
<keyword evidence="9" id="KW-1185">Reference proteome</keyword>
<dbReference type="PANTHER" id="PTHR19317">
    <property type="entry name" value="PRENYLATED RAB ACCEPTOR 1-RELATED"/>
    <property type="match status" value="1"/>
</dbReference>
<dbReference type="PANTHER" id="PTHR19317:SF1">
    <property type="entry name" value="PRA1 FAMILY PROTEIN H"/>
    <property type="match status" value="1"/>
</dbReference>
<protein>
    <recommendedName>
        <fullName evidence="7">PRA1 family protein</fullName>
    </recommendedName>
</protein>
<dbReference type="GO" id="GO:0016192">
    <property type="term" value="P:vesicle-mediated transport"/>
    <property type="evidence" value="ECO:0007669"/>
    <property type="project" value="UniProtKB-ARBA"/>
</dbReference>
<dbReference type="AlphaFoldDB" id="A0ABD1G0Z5"/>
<evidence type="ECO:0000256" key="5">
    <source>
        <dbReference type="ARBA" id="ARBA00022989"/>
    </source>
</evidence>
<dbReference type="Proteomes" id="UP001567538">
    <property type="component" value="Unassembled WGS sequence"/>
</dbReference>
<dbReference type="GO" id="GO:0016020">
    <property type="term" value="C:membrane"/>
    <property type="evidence" value="ECO:0007669"/>
    <property type="project" value="UniProtKB-SubCell"/>
</dbReference>
<comment type="similarity">
    <text evidence="3 7">Belongs to the PRA1 family.</text>
</comment>
<accession>A0ABD1G0Z5</accession>
<comment type="function">
    <text evidence="1 7">May be involved in both secretory and endocytic intracellular trafficking in the endosomal/prevacuolar compartments.</text>
</comment>
<organism evidence="8 9">
    <name type="scientific">Salvia divinorum</name>
    <name type="common">Maria pastora</name>
    <name type="synonym">Diviner's sage</name>
    <dbReference type="NCBI Taxonomy" id="28513"/>
    <lineage>
        <taxon>Eukaryota</taxon>
        <taxon>Viridiplantae</taxon>
        <taxon>Streptophyta</taxon>
        <taxon>Embryophyta</taxon>
        <taxon>Tracheophyta</taxon>
        <taxon>Spermatophyta</taxon>
        <taxon>Magnoliopsida</taxon>
        <taxon>eudicotyledons</taxon>
        <taxon>Gunneridae</taxon>
        <taxon>Pentapetalae</taxon>
        <taxon>asterids</taxon>
        <taxon>lamiids</taxon>
        <taxon>Lamiales</taxon>
        <taxon>Lamiaceae</taxon>
        <taxon>Nepetoideae</taxon>
        <taxon>Mentheae</taxon>
        <taxon>Salviinae</taxon>
        <taxon>Salvia</taxon>
        <taxon>Salvia subgen. Calosphace</taxon>
    </lineage>
</organism>